<accession>A0A5B1CML6</accession>
<evidence type="ECO:0000313" key="3">
    <source>
        <dbReference type="Proteomes" id="UP000322699"/>
    </source>
</evidence>
<reference evidence="2 3" key="1">
    <citation type="submission" date="2019-08" db="EMBL/GenBank/DDBJ databases">
        <title>Deep-cultivation of Planctomycetes and their phenomic and genomic characterization uncovers novel biology.</title>
        <authorList>
            <person name="Wiegand S."/>
            <person name="Jogler M."/>
            <person name="Boedeker C."/>
            <person name="Pinto D."/>
            <person name="Vollmers J."/>
            <person name="Rivas-Marin E."/>
            <person name="Kohn T."/>
            <person name="Peeters S.H."/>
            <person name="Heuer A."/>
            <person name="Rast P."/>
            <person name="Oberbeckmann S."/>
            <person name="Bunk B."/>
            <person name="Jeske O."/>
            <person name="Meyerdierks A."/>
            <person name="Storesund J.E."/>
            <person name="Kallscheuer N."/>
            <person name="Luecker S."/>
            <person name="Lage O.M."/>
            <person name="Pohl T."/>
            <person name="Merkel B.J."/>
            <person name="Hornburger P."/>
            <person name="Mueller R.-W."/>
            <person name="Bruemmer F."/>
            <person name="Labrenz M."/>
            <person name="Spormann A.M."/>
            <person name="Op Den Camp H."/>
            <person name="Overmann J."/>
            <person name="Amann R."/>
            <person name="Jetten M.S.M."/>
            <person name="Mascher T."/>
            <person name="Medema M.H."/>
            <person name="Devos D.P."/>
            <person name="Kaster A.-K."/>
            <person name="Ovreas L."/>
            <person name="Rohde M."/>
            <person name="Galperin M.Y."/>
            <person name="Jogler C."/>
        </authorList>
    </citation>
    <scope>NUCLEOTIDE SEQUENCE [LARGE SCALE GENOMIC DNA]</scope>
    <source>
        <strain evidence="2 3">LF1</strain>
    </source>
</reference>
<proteinExistence type="predicted"/>
<evidence type="ECO:0008006" key="4">
    <source>
        <dbReference type="Google" id="ProtNLM"/>
    </source>
</evidence>
<dbReference type="OrthoDB" id="244112at2"/>
<protein>
    <recommendedName>
        <fullName evidence="4">HEAT repeat protein</fullName>
    </recommendedName>
</protein>
<gene>
    <name evidence="2" type="ORF">LF1_49910</name>
</gene>
<name>A0A5B1CML6_9BACT</name>
<organism evidence="2 3">
    <name type="scientific">Rubripirellula obstinata</name>
    <dbReference type="NCBI Taxonomy" id="406547"/>
    <lineage>
        <taxon>Bacteria</taxon>
        <taxon>Pseudomonadati</taxon>
        <taxon>Planctomycetota</taxon>
        <taxon>Planctomycetia</taxon>
        <taxon>Pirellulales</taxon>
        <taxon>Pirellulaceae</taxon>
        <taxon>Rubripirellula</taxon>
    </lineage>
</organism>
<evidence type="ECO:0000313" key="2">
    <source>
        <dbReference type="EMBL" id="KAA1262427.1"/>
    </source>
</evidence>
<dbReference type="RefSeq" id="WP_068263759.1">
    <property type="nucleotide sequence ID" value="NZ_LWSK01000051.1"/>
</dbReference>
<feature type="chain" id="PRO_5022800895" description="HEAT repeat protein" evidence="1">
    <location>
        <begin position="27"/>
        <end position="390"/>
    </location>
</feature>
<sequence precursor="true">MNFRTNFIIVLMLSGSICGFSQNVHAEDVFADSIDVGIEQQTKIENLVTQLGSNQFASRERAATALMQMGTPALAVLAKREKSTEDPEVRDRISGLVKQITESNTQAKIDRFMAGQEVDFEGWNRFGELMGDTVTARELFVEVHLEHPDLLRSLGQDAKELQRAMDIVDAKIQNRMFVKRQHPSRADTIALLLPAFNPKVSFSPGYENTIVGVLDRLSAQQMRRDPRLEPGLRSLIGSWVSRCTLAGRVETLTKAMQWDVPEALPIAISTLSETDDMQTLVVSMQTIARFGDAKDSASLKNLLTDNRVTGEAGYGKQQLIQTQVRDVAIATIAILNDVPLAEVGFPQASTHAMFGFTILGIGFPKSQEANRNKSLLRIAEMISPTPTNGS</sequence>
<comment type="caution">
    <text evidence="2">The sequence shown here is derived from an EMBL/GenBank/DDBJ whole genome shotgun (WGS) entry which is preliminary data.</text>
</comment>
<feature type="signal peptide" evidence="1">
    <location>
        <begin position="1"/>
        <end position="26"/>
    </location>
</feature>
<keyword evidence="1" id="KW-0732">Signal</keyword>
<dbReference type="Proteomes" id="UP000322699">
    <property type="component" value="Unassembled WGS sequence"/>
</dbReference>
<evidence type="ECO:0000256" key="1">
    <source>
        <dbReference type="SAM" id="SignalP"/>
    </source>
</evidence>
<dbReference type="EMBL" id="VRLW01000001">
    <property type="protein sequence ID" value="KAA1262427.1"/>
    <property type="molecule type" value="Genomic_DNA"/>
</dbReference>
<dbReference type="AlphaFoldDB" id="A0A5B1CML6"/>
<keyword evidence="3" id="KW-1185">Reference proteome</keyword>